<dbReference type="InterPro" id="IPR029044">
    <property type="entry name" value="Nucleotide-diphossugar_trans"/>
</dbReference>
<evidence type="ECO:0000256" key="2">
    <source>
        <dbReference type="ARBA" id="ARBA00001961"/>
    </source>
</evidence>
<dbReference type="InterPro" id="IPR006620">
    <property type="entry name" value="Pro_4_hyd_alph"/>
</dbReference>
<evidence type="ECO:0000256" key="1">
    <source>
        <dbReference type="ARBA" id="ARBA00001954"/>
    </source>
</evidence>
<comment type="cofactor">
    <cofactor evidence="1">
        <name>Fe(2+)</name>
        <dbReference type="ChEBI" id="CHEBI:29033"/>
    </cofactor>
</comment>
<sequence length="584" mass="67367">MHRLYVYQHLYILDIQVITIATEATDGFRRYAKSLKKYGLDLKKWDGGDIARYAGGGQKVNLLKEGLKEYADRDNLLLMFTDSYDVIFTNGAADIVDKFKKLDARVVFSAENFCWPDKSLAEKWHVKLDTKAEIFQNLNGALGDVSLKSVGSHSYLYNDKTGTTPVVVHGNGPIKIEFNRLANYLADGWTTHSGCMSCNEDTISLENTTVDDFPTVLMAVFIEQAVPFLPEFFTRLENLTYPKEKIDLYIHNAVDKYHDEDLKTFLESTKDKYRSVTLIGATDKMTEAAARNWAIDMATMKASQYYFNVDGNAHMREPNVLQMLIEQNSYYNFDISNILDSCKSLGIFMYVSNLHFFGHLVNYDNYDTTLTHSDFYQMIENPWDWEQRYIHENYSDNFDLSKPLHQPCPDVFWFPIVKEIYCDHLVNIMESYGQWSGGGNKDPRLASGYENVPTIDIHMNQVGLERQWLEFLKRYVSPLQQRAFEGYFHDPPTALMNFVVRYKPTEQPSLRPHHDSSTFTINIALNRPEIDYQGGGCRFIRYNCSATALRKGWMLMHPGRLTHYHEGLPTTGGTRYIMISFVDP</sequence>
<dbReference type="InterPro" id="IPR001006">
    <property type="entry name" value="Procol_lys_dOase"/>
</dbReference>
<evidence type="ECO:0000259" key="16">
    <source>
        <dbReference type="PROSITE" id="PS51471"/>
    </source>
</evidence>
<dbReference type="EMBL" id="JARBDR010000141">
    <property type="protein sequence ID" value="KAJ8320672.1"/>
    <property type="molecule type" value="Genomic_DNA"/>
</dbReference>
<keyword evidence="11" id="KW-0560">Oxidoreductase</keyword>
<protein>
    <recommendedName>
        <fullName evidence="5">procollagen-lysine 5-dioxygenase</fullName>
        <ecNumber evidence="5">1.14.11.4</ecNumber>
    </recommendedName>
</protein>
<feature type="domain" description="Fe2OG dioxygenase" evidence="16">
    <location>
        <begin position="491"/>
        <end position="584"/>
    </location>
</feature>
<evidence type="ECO:0000256" key="12">
    <source>
        <dbReference type="ARBA" id="ARBA00023004"/>
    </source>
</evidence>
<keyword evidence="7" id="KW-0732">Signal</keyword>
<keyword evidence="18" id="KW-1185">Reference proteome</keyword>
<keyword evidence="6" id="KW-0479">Metal-binding</keyword>
<dbReference type="Pfam" id="PF03171">
    <property type="entry name" value="2OG-FeII_Oxy"/>
    <property type="match status" value="1"/>
</dbReference>
<evidence type="ECO:0000256" key="11">
    <source>
        <dbReference type="ARBA" id="ARBA00023002"/>
    </source>
</evidence>
<keyword evidence="12" id="KW-0408">Iron</keyword>
<gene>
    <name evidence="17" type="ORF">KUTeg_002259</name>
</gene>
<evidence type="ECO:0000256" key="15">
    <source>
        <dbReference type="ARBA" id="ARBA00047930"/>
    </source>
</evidence>
<evidence type="ECO:0000256" key="3">
    <source>
        <dbReference type="ARBA" id="ARBA00004367"/>
    </source>
</evidence>
<evidence type="ECO:0000256" key="13">
    <source>
        <dbReference type="ARBA" id="ARBA00023136"/>
    </source>
</evidence>
<dbReference type="InterPro" id="IPR044861">
    <property type="entry name" value="IPNS-like_FE2OG_OXY"/>
</dbReference>
<dbReference type="Proteomes" id="UP001217089">
    <property type="component" value="Unassembled WGS sequence"/>
</dbReference>
<comment type="subcellular location">
    <subcellularLocation>
        <location evidence="3">Endoplasmic reticulum membrane</location>
        <topology evidence="3">Peripheral membrane protein</topology>
        <orientation evidence="3">Lumenal side</orientation>
    </subcellularLocation>
    <subcellularLocation>
        <location evidence="4">Rough endoplasmic reticulum</location>
    </subcellularLocation>
</comment>
<reference evidence="17 18" key="1">
    <citation type="submission" date="2022-12" db="EMBL/GenBank/DDBJ databases">
        <title>Chromosome-level genome of Tegillarca granosa.</title>
        <authorList>
            <person name="Kim J."/>
        </authorList>
    </citation>
    <scope>NUCLEOTIDE SEQUENCE [LARGE SCALE GENOMIC DNA]</scope>
    <source>
        <strain evidence="17">Teg-2019</strain>
        <tissue evidence="17">Adductor muscle</tissue>
    </source>
</reference>
<evidence type="ECO:0000256" key="9">
    <source>
        <dbReference type="ARBA" id="ARBA00022896"/>
    </source>
</evidence>
<evidence type="ECO:0000313" key="18">
    <source>
        <dbReference type="Proteomes" id="UP001217089"/>
    </source>
</evidence>
<comment type="catalytic activity">
    <reaction evidence="15">
        <text>L-lysyl-[collagen] + 2-oxoglutarate + O2 = (5R)-5-hydroxy-L-lysyl-[collagen] + succinate + CO2</text>
        <dbReference type="Rhea" id="RHEA:16569"/>
        <dbReference type="Rhea" id="RHEA-COMP:12751"/>
        <dbReference type="Rhea" id="RHEA-COMP:12752"/>
        <dbReference type="ChEBI" id="CHEBI:15379"/>
        <dbReference type="ChEBI" id="CHEBI:16526"/>
        <dbReference type="ChEBI" id="CHEBI:16810"/>
        <dbReference type="ChEBI" id="CHEBI:29969"/>
        <dbReference type="ChEBI" id="CHEBI:30031"/>
        <dbReference type="ChEBI" id="CHEBI:133442"/>
        <dbReference type="EC" id="1.14.11.4"/>
    </reaction>
</comment>
<dbReference type="PANTHER" id="PTHR10730">
    <property type="entry name" value="PROCOLLAGEN-LYSINE,2-OXOGLUTARATE 5-DIOXYGENASE/GLYCOSYLTRANSFERASE 25 FAMILY MEMBER"/>
    <property type="match status" value="1"/>
</dbReference>
<dbReference type="PANTHER" id="PTHR10730:SF45">
    <property type="entry name" value="PROCOLLAGEN-LYSINE,2-OXOGLUTARATE 5-DIOXYGENASE"/>
    <property type="match status" value="1"/>
</dbReference>
<dbReference type="Pfam" id="PF25342">
    <property type="entry name" value="GT_PLOD"/>
    <property type="match status" value="1"/>
</dbReference>
<dbReference type="Gene3D" id="2.60.120.620">
    <property type="entry name" value="q2cbj1_9rhob like domain"/>
    <property type="match status" value="1"/>
</dbReference>
<evidence type="ECO:0000313" key="17">
    <source>
        <dbReference type="EMBL" id="KAJ8320672.1"/>
    </source>
</evidence>
<comment type="caution">
    <text evidence="17">The sequence shown here is derived from an EMBL/GenBank/DDBJ whole genome shotgun (WGS) entry which is preliminary data.</text>
</comment>
<dbReference type="SMART" id="SM00702">
    <property type="entry name" value="P4Hc"/>
    <property type="match status" value="1"/>
</dbReference>
<dbReference type="InterPro" id="IPR050757">
    <property type="entry name" value="Collagen_mod_GT25"/>
</dbReference>
<keyword evidence="9" id="KW-0847">Vitamin C</keyword>
<dbReference type="PROSITE" id="PS01325">
    <property type="entry name" value="LYS_HYDROXYLASE"/>
    <property type="match status" value="1"/>
</dbReference>
<organism evidence="17 18">
    <name type="scientific">Tegillarca granosa</name>
    <name type="common">Malaysian cockle</name>
    <name type="synonym">Anadara granosa</name>
    <dbReference type="NCBI Taxonomy" id="220873"/>
    <lineage>
        <taxon>Eukaryota</taxon>
        <taxon>Metazoa</taxon>
        <taxon>Spiralia</taxon>
        <taxon>Lophotrochozoa</taxon>
        <taxon>Mollusca</taxon>
        <taxon>Bivalvia</taxon>
        <taxon>Autobranchia</taxon>
        <taxon>Pteriomorphia</taxon>
        <taxon>Arcoida</taxon>
        <taxon>Arcoidea</taxon>
        <taxon>Arcidae</taxon>
        <taxon>Tegillarca</taxon>
    </lineage>
</organism>
<evidence type="ECO:0000256" key="5">
    <source>
        <dbReference type="ARBA" id="ARBA00012264"/>
    </source>
</evidence>
<dbReference type="PROSITE" id="PS51471">
    <property type="entry name" value="FE2OG_OXY"/>
    <property type="match status" value="1"/>
</dbReference>
<keyword evidence="14" id="KW-0325">Glycoprotein</keyword>
<dbReference type="EC" id="1.14.11.4" evidence="5"/>
<keyword evidence="8" id="KW-0256">Endoplasmic reticulum</keyword>
<evidence type="ECO:0000256" key="14">
    <source>
        <dbReference type="ARBA" id="ARBA00023180"/>
    </source>
</evidence>
<evidence type="ECO:0000256" key="10">
    <source>
        <dbReference type="ARBA" id="ARBA00022964"/>
    </source>
</evidence>
<evidence type="ECO:0000256" key="7">
    <source>
        <dbReference type="ARBA" id="ARBA00022729"/>
    </source>
</evidence>
<evidence type="ECO:0000256" key="6">
    <source>
        <dbReference type="ARBA" id="ARBA00022723"/>
    </source>
</evidence>
<dbReference type="InterPro" id="IPR057589">
    <property type="entry name" value="GT_PLOD"/>
</dbReference>
<proteinExistence type="predicted"/>
<keyword evidence="10" id="KW-0223">Dioxygenase</keyword>
<dbReference type="InterPro" id="IPR005123">
    <property type="entry name" value="Oxoglu/Fe-dep_dioxygenase_dom"/>
</dbReference>
<evidence type="ECO:0000256" key="8">
    <source>
        <dbReference type="ARBA" id="ARBA00022824"/>
    </source>
</evidence>
<accession>A0ABQ9FV63</accession>
<comment type="cofactor">
    <cofactor evidence="2">
        <name>L-ascorbate</name>
        <dbReference type="ChEBI" id="CHEBI:38290"/>
    </cofactor>
</comment>
<name>A0ABQ9FV63_TEGGR</name>
<evidence type="ECO:0000256" key="4">
    <source>
        <dbReference type="ARBA" id="ARBA00004427"/>
    </source>
</evidence>
<dbReference type="Gene3D" id="3.90.550.10">
    <property type="entry name" value="Spore Coat Polysaccharide Biosynthesis Protein SpsA, Chain A"/>
    <property type="match status" value="1"/>
</dbReference>
<keyword evidence="13" id="KW-0472">Membrane</keyword>